<reference evidence="3 4" key="2">
    <citation type="submission" date="2017-10" db="EMBL/GenBank/DDBJ databases">
        <title>Extensive intraspecific genome diversity in a model arbuscular mycorrhizal fungus.</title>
        <authorList>
            <person name="Chen E.C.H."/>
            <person name="Morin E."/>
            <person name="Baudet D."/>
            <person name="Noel J."/>
            <person name="Ndikumana S."/>
            <person name="Charron P."/>
            <person name="St-Onge C."/>
            <person name="Giorgi J."/>
            <person name="Grigoriev I.V."/>
            <person name="Roux C."/>
            <person name="Martin F.M."/>
            <person name="Corradi N."/>
        </authorList>
    </citation>
    <scope>NUCLEOTIDE SEQUENCE [LARGE SCALE GENOMIC DNA]</scope>
    <source>
        <strain evidence="3 4">C2</strain>
    </source>
</reference>
<dbReference type="Gene3D" id="2.80.10.50">
    <property type="match status" value="1"/>
</dbReference>
<dbReference type="Proteomes" id="UP000233469">
    <property type="component" value="Unassembled WGS sequence"/>
</dbReference>
<feature type="compositionally biased region" description="Acidic residues" evidence="1">
    <location>
        <begin position="388"/>
        <end position="397"/>
    </location>
</feature>
<dbReference type="VEuPathDB" id="FungiDB:RhiirA1_512240"/>
<accession>A0A2N1MNB0</accession>
<dbReference type="AlphaFoldDB" id="A0A2N1MNB0"/>
<evidence type="ECO:0000313" key="3">
    <source>
        <dbReference type="EMBL" id="PKK63113.1"/>
    </source>
</evidence>
<evidence type="ECO:0000313" key="4">
    <source>
        <dbReference type="Proteomes" id="UP000233469"/>
    </source>
</evidence>
<comment type="caution">
    <text evidence="3">The sequence shown here is derived from an EMBL/GenBank/DDBJ whole genome shotgun (WGS) entry which is preliminary data.</text>
</comment>
<evidence type="ECO:0000256" key="2">
    <source>
        <dbReference type="SAM" id="Phobius"/>
    </source>
</evidence>
<dbReference type="SUPFAM" id="SSF50370">
    <property type="entry name" value="Ricin B-like lectins"/>
    <property type="match status" value="1"/>
</dbReference>
<protein>
    <recommendedName>
        <fullName evidence="5">Ricin B lectin domain-containing protein</fullName>
    </recommendedName>
</protein>
<organism evidence="3 4">
    <name type="scientific">Rhizophagus irregularis</name>
    <dbReference type="NCBI Taxonomy" id="588596"/>
    <lineage>
        <taxon>Eukaryota</taxon>
        <taxon>Fungi</taxon>
        <taxon>Fungi incertae sedis</taxon>
        <taxon>Mucoromycota</taxon>
        <taxon>Glomeromycotina</taxon>
        <taxon>Glomeromycetes</taxon>
        <taxon>Glomerales</taxon>
        <taxon>Glomeraceae</taxon>
        <taxon>Rhizophagus</taxon>
    </lineage>
</organism>
<dbReference type="EMBL" id="LLXL01001728">
    <property type="protein sequence ID" value="PKK63113.1"/>
    <property type="molecule type" value="Genomic_DNA"/>
</dbReference>
<name>A0A2N1MNB0_9GLOM</name>
<evidence type="ECO:0000256" key="1">
    <source>
        <dbReference type="SAM" id="MobiDB-lite"/>
    </source>
</evidence>
<feature type="region of interest" description="Disordered" evidence="1">
    <location>
        <begin position="375"/>
        <end position="411"/>
    </location>
</feature>
<dbReference type="InterPro" id="IPR035992">
    <property type="entry name" value="Ricin_B-like_lectins"/>
</dbReference>
<feature type="compositionally biased region" description="Basic and acidic residues" evidence="1">
    <location>
        <begin position="398"/>
        <end position="410"/>
    </location>
</feature>
<dbReference type="VEuPathDB" id="FungiDB:RhiirFUN_006370"/>
<dbReference type="Gene3D" id="2.170.15.10">
    <property type="entry name" value="Proaerolysin, chain A, domain 3"/>
    <property type="match status" value="1"/>
</dbReference>
<reference evidence="3 4" key="1">
    <citation type="submission" date="2016-04" db="EMBL/GenBank/DDBJ databases">
        <title>Genome analyses suggest a sexual origin of heterokaryosis in a supposedly ancient asexual fungus.</title>
        <authorList>
            <person name="Ropars J."/>
            <person name="Sedzielewska K."/>
            <person name="Noel J."/>
            <person name="Charron P."/>
            <person name="Farinelli L."/>
            <person name="Marton T."/>
            <person name="Kruger M."/>
            <person name="Pelin A."/>
            <person name="Brachmann A."/>
            <person name="Corradi N."/>
        </authorList>
    </citation>
    <scope>NUCLEOTIDE SEQUENCE [LARGE SCALE GENOMIC DNA]</scope>
    <source>
        <strain evidence="3 4">C2</strain>
    </source>
</reference>
<dbReference type="VEuPathDB" id="FungiDB:FUN_004212"/>
<dbReference type="SUPFAM" id="SSF56973">
    <property type="entry name" value="Aerolisin/ETX pore-forming domain"/>
    <property type="match status" value="1"/>
</dbReference>
<proteinExistence type="predicted"/>
<sequence length="433" mass="49699">MKVKNSEFLNCLGFFLLFIISTYSLIPNDRVITDDPNDFDLLEGITYNIIHSISEKNLVSVVKLVEGKNNVYNIINIGSRTNLDNNGKKVYVSSYEHNSNVNPYQHWIFMKIKNNTYNIANVRNESRSLDGSIDSNGELVYISISNKDNLYQQWLFEPTNYKLITKVMDFNLNFDQILISNKTPIIRDNRIENPTKAIIEQTIDRTETKSNIFTLQIRKSESFEVGEHVDMSFEIDRNVFNKLNVKLESLSIEGNFSSTDEKTNRKIISDIVSYHIKHKVIVPPHTSIQVNVIIYMVNLVVPFTAKIHVTAKADRLSKSGKVDKMVNVDGNATLYYLQRESTKDVFVDENIYYINTNGTLEVDSYGFDSIKTKTISQESQESKPQESQESEPQESQESEPKESQKSESTSKKPVILCQILLIILQFHFSLIVN</sequence>
<feature type="transmembrane region" description="Helical" evidence="2">
    <location>
        <begin position="7"/>
        <end position="26"/>
    </location>
</feature>
<keyword evidence="2" id="KW-0472">Membrane</keyword>
<keyword evidence="2" id="KW-1133">Transmembrane helix</keyword>
<evidence type="ECO:0008006" key="5">
    <source>
        <dbReference type="Google" id="ProtNLM"/>
    </source>
</evidence>
<gene>
    <name evidence="3" type="ORF">RhiirC2_789378</name>
</gene>
<keyword evidence="2" id="KW-0812">Transmembrane</keyword>